<organism evidence="1">
    <name type="scientific">Tanacetum cinerariifolium</name>
    <name type="common">Dalmatian daisy</name>
    <name type="synonym">Chrysanthemum cinerariifolium</name>
    <dbReference type="NCBI Taxonomy" id="118510"/>
    <lineage>
        <taxon>Eukaryota</taxon>
        <taxon>Viridiplantae</taxon>
        <taxon>Streptophyta</taxon>
        <taxon>Embryophyta</taxon>
        <taxon>Tracheophyta</taxon>
        <taxon>Spermatophyta</taxon>
        <taxon>Magnoliopsida</taxon>
        <taxon>eudicotyledons</taxon>
        <taxon>Gunneridae</taxon>
        <taxon>Pentapetalae</taxon>
        <taxon>asterids</taxon>
        <taxon>campanulids</taxon>
        <taxon>Asterales</taxon>
        <taxon>Asteraceae</taxon>
        <taxon>Asteroideae</taxon>
        <taxon>Anthemideae</taxon>
        <taxon>Anthemidinae</taxon>
        <taxon>Tanacetum</taxon>
    </lineage>
</organism>
<accession>A0A699IA25</accession>
<comment type="caution">
    <text evidence="1">The sequence shown here is derived from an EMBL/GenBank/DDBJ whole genome shotgun (WGS) entry which is preliminary data.</text>
</comment>
<reference evidence="1" key="1">
    <citation type="journal article" date="2019" name="Sci. Rep.">
        <title>Draft genome of Tanacetum cinerariifolium, the natural source of mosquito coil.</title>
        <authorList>
            <person name="Yamashiro T."/>
            <person name="Shiraishi A."/>
            <person name="Satake H."/>
            <person name="Nakayama K."/>
        </authorList>
    </citation>
    <scope>NUCLEOTIDE SEQUENCE</scope>
</reference>
<name>A0A699IA25_TANCI</name>
<protein>
    <submittedName>
        <fullName evidence="1">Uncharacterized protein</fullName>
    </submittedName>
</protein>
<evidence type="ECO:0000313" key="1">
    <source>
        <dbReference type="EMBL" id="GEZ24603.1"/>
    </source>
</evidence>
<gene>
    <name evidence="1" type="ORF">Tci_496576</name>
</gene>
<dbReference type="EMBL" id="BKCJ010256621">
    <property type="protein sequence ID" value="GEZ24603.1"/>
    <property type="molecule type" value="Genomic_DNA"/>
</dbReference>
<proteinExistence type="predicted"/>
<dbReference type="AlphaFoldDB" id="A0A699IA25"/>
<sequence>MGKPLSRDRVFEFPMDEPHLAYDFFAPGPLPAYVDEPMVGPVVDEIVEPIVEMEEQVIALVIDVEEDIDMLFGDDDSEGFEDDEEVSDAEVADDIAIWEIGPRVSAVEGQVEQGLQTATQRDEAIVGLSLSYRGVNLTPTLRKDLLENVKFPRWVEARMVSTEDQVDYASRGAETLELELRSSLNEHRAHDAQLFS</sequence>